<feature type="region of interest" description="Disordered" evidence="1">
    <location>
        <begin position="87"/>
        <end position="111"/>
    </location>
</feature>
<proteinExistence type="predicted"/>
<accession>A0A6G1FU12</accession>
<evidence type="ECO:0000313" key="2">
    <source>
        <dbReference type="EMBL" id="KAF1809287.1"/>
    </source>
</evidence>
<evidence type="ECO:0000256" key="1">
    <source>
        <dbReference type="SAM" id="MobiDB-lite"/>
    </source>
</evidence>
<evidence type="ECO:0000313" key="4">
    <source>
        <dbReference type="RefSeq" id="XP_033530918.1"/>
    </source>
</evidence>
<dbReference type="GeneID" id="54414638"/>
<dbReference type="AlphaFoldDB" id="A0A6G1FU12"/>
<dbReference type="EMBL" id="ML975174">
    <property type="protein sequence ID" value="KAF1809287.1"/>
    <property type="molecule type" value="Genomic_DNA"/>
</dbReference>
<feature type="region of interest" description="Disordered" evidence="1">
    <location>
        <begin position="1"/>
        <end position="41"/>
    </location>
</feature>
<dbReference type="Proteomes" id="UP000504638">
    <property type="component" value="Unplaced"/>
</dbReference>
<sequence>MERATVGRHPPLPKVGGLSKPSSLQKVSSTTSKPNKSWPRVQVGTWTTRVCTSAVGERRRTMSHRQMSSTTVPSAVINQTFHRSLENIRRKPPPSSLNKSAATRGLADHDHGSCDDHFTLNTVRGATTRSVATHCGTAVRDDGRWHAGGARREFPLGTVPISRRATLSA</sequence>
<evidence type="ECO:0000313" key="3">
    <source>
        <dbReference type="Proteomes" id="UP000504638"/>
    </source>
</evidence>
<reference evidence="4" key="3">
    <citation type="submission" date="2025-04" db="UniProtKB">
        <authorList>
            <consortium name="RefSeq"/>
        </authorList>
    </citation>
    <scope>IDENTIFICATION</scope>
    <source>
        <strain evidence="4">CBS 781.70</strain>
    </source>
</reference>
<feature type="compositionally biased region" description="Polar residues" evidence="1">
    <location>
        <begin position="20"/>
        <end position="35"/>
    </location>
</feature>
<name>A0A6G1FU12_9PEZI</name>
<organism evidence="2">
    <name type="scientific">Eremomyces bilateralis CBS 781.70</name>
    <dbReference type="NCBI Taxonomy" id="1392243"/>
    <lineage>
        <taxon>Eukaryota</taxon>
        <taxon>Fungi</taxon>
        <taxon>Dikarya</taxon>
        <taxon>Ascomycota</taxon>
        <taxon>Pezizomycotina</taxon>
        <taxon>Dothideomycetes</taxon>
        <taxon>Dothideomycetes incertae sedis</taxon>
        <taxon>Eremomycetales</taxon>
        <taxon>Eremomycetaceae</taxon>
        <taxon>Eremomyces</taxon>
    </lineage>
</organism>
<gene>
    <name evidence="2 4" type="ORF">P152DRAFT_168079</name>
</gene>
<dbReference type="RefSeq" id="XP_033530918.1">
    <property type="nucleotide sequence ID" value="XM_033674068.1"/>
</dbReference>
<reference evidence="4" key="2">
    <citation type="submission" date="2020-04" db="EMBL/GenBank/DDBJ databases">
        <authorList>
            <consortium name="NCBI Genome Project"/>
        </authorList>
    </citation>
    <scope>NUCLEOTIDE SEQUENCE</scope>
    <source>
        <strain evidence="4">CBS 781.70</strain>
    </source>
</reference>
<protein>
    <submittedName>
        <fullName evidence="2 4">Uncharacterized protein</fullName>
    </submittedName>
</protein>
<keyword evidence="3" id="KW-1185">Reference proteome</keyword>
<reference evidence="2 4" key="1">
    <citation type="submission" date="2020-01" db="EMBL/GenBank/DDBJ databases">
        <authorList>
            <consortium name="DOE Joint Genome Institute"/>
            <person name="Haridas S."/>
            <person name="Albert R."/>
            <person name="Binder M."/>
            <person name="Bloem J."/>
            <person name="Labutti K."/>
            <person name="Salamov A."/>
            <person name="Andreopoulos B."/>
            <person name="Baker S.E."/>
            <person name="Barry K."/>
            <person name="Bills G."/>
            <person name="Bluhm B.H."/>
            <person name="Cannon C."/>
            <person name="Castanera R."/>
            <person name="Culley D.E."/>
            <person name="Daum C."/>
            <person name="Ezra D."/>
            <person name="Gonzalez J.B."/>
            <person name="Henrissat B."/>
            <person name="Kuo A."/>
            <person name="Liang C."/>
            <person name="Lipzen A."/>
            <person name="Lutzoni F."/>
            <person name="Magnuson J."/>
            <person name="Mondo S."/>
            <person name="Nolan M."/>
            <person name="Ohm R."/>
            <person name="Pangilinan J."/>
            <person name="Park H.-J."/>
            <person name="Ramirez L."/>
            <person name="Alfaro M."/>
            <person name="Sun H."/>
            <person name="Tritt A."/>
            <person name="Yoshinaga Y."/>
            <person name="Zwiers L.-H."/>
            <person name="Turgeon B.G."/>
            <person name="Goodwin S.B."/>
            <person name="Spatafora J.W."/>
            <person name="Crous P.W."/>
            <person name="Grigoriev I.V."/>
        </authorList>
    </citation>
    <scope>NUCLEOTIDE SEQUENCE</scope>
    <source>
        <strain evidence="2 4">CBS 781.70</strain>
    </source>
</reference>